<sequence length="672" mass="72583">MEQIPQGHVLSVLEGADAAGLSTDGLTFAITANDGVSIAYLVQLPAGSVNNQLLAQQILNQAGLLLETKPDLSEESTSDAQLVTENNNDSSTNNNAVVTAHQPILLAEAGSSGGLALSAEALGLQPLQIQFVEADGISDEHKCEVVDFLELGNHPQPQLTMVTTSESSVNFSLVNNEHSVEEVEQKFVPDSNVGNTAVTSQLQLEDVTKSHEQFNGEVTHVAILPNDLIQQSSPNNVPQSSLADDDAVKPDLNDMKFVVNVSKGPVRTYGKGGAAPPPKVLQEEEQTPFPPGEDDSIVSHTKLLKLGPIIVSDPERITFETVMGCKPDRPKLPNKKRRLIIDANKQIPVTEFRSQLQNTKDITSTRGDLAPSTKKAMRCLENGGVARFFSSPGRPITNVPLSRLFSNHLVMVTEAINGPSTYCGLVPLTADLRIDRSPENGCAGSNETDNAEHESRPATVRLINIGKPGTGSLQSIFKGLHRPLVFKRYKYVKRETALGSSLVKNKILRGKAGKQALQDNKTATTTSIVTGLVEGEDIIKEESYIKDFGDEVLFTPNEKLPLSTSMNCNGDQTLPQTYLSGTQHREVDELKIEDDPNNPLHDPLESVLPKEELDGGAVDYILGKCEQVKEEPDVVDPSFFVDAQLEFEGSIVEPCDVQTADLGTLQVEASPS</sequence>
<comment type="caution">
    <text evidence="2">The sequence shown here is derived from an EMBL/GenBank/DDBJ whole genome shotgun (WGS) entry which is preliminary data.</text>
</comment>
<proteinExistence type="predicted"/>
<reference evidence="2 3" key="1">
    <citation type="journal article" date="2016" name="Genome Biol. Evol.">
        <title>Gene Family Evolution Reflects Adaptation to Soil Environmental Stressors in the Genome of the Collembolan Orchesella cincta.</title>
        <authorList>
            <person name="Faddeeva-Vakhrusheva A."/>
            <person name="Derks M.F."/>
            <person name="Anvar S.Y."/>
            <person name="Agamennone V."/>
            <person name="Suring W."/>
            <person name="Smit S."/>
            <person name="van Straalen N.M."/>
            <person name="Roelofs D."/>
        </authorList>
    </citation>
    <scope>NUCLEOTIDE SEQUENCE [LARGE SCALE GENOMIC DNA]</scope>
    <source>
        <tissue evidence="2">Mixed pool</tissue>
    </source>
</reference>
<evidence type="ECO:0000313" key="3">
    <source>
        <dbReference type="Proteomes" id="UP000094527"/>
    </source>
</evidence>
<dbReference type="STRING" id="48709.A0A1D2MSP4"/>
<feature type="region of interest" description="Disordered" evidence="1">
    <location>
        <begin position="268"/>
        <end position="296"/>
    </location>
</feature>
<evidence type="ECO:0000256" key="1">
    <source>
        <dbReference type="SAM" id="MobiDB-lite"/>
    </source>
</evidence>
<dbReference type="InterPro" id="IPR049589">
    <property type="entry name" value="NXP1_M-like"/>
</dbReference>
<keyword evidence="3" id="KW-1185">Reference proteome</keyword>
<dbReference type="AlphaFoldDB" id="A0A1D2MSP4"/>
<name>A0A1D2MSP4_ORCCI</name>
<feature type="region of interest" description="Disordered" evidence="1">
    <location>
        <begin position="75"/>
        <end position="95"/>
    </location>
</feature>
<dbReference type="EMBL" id="LJIJ01000606">
    <property type="protein sequence ID" value="ODM95921.1"/>
    <property type="molecule type" value="Genomic_DNA"/>
</dbReference>
<dbReference type="CDD" id="cd21792">
    <property type="entry name" value="Rad21_Rec8_M_NXP1-like"/>
    <property type="match status" value="1"/>
</dbReference>
<evidence type="ECO:0000313" key="2">
    <source>
        <dbReference type="EMBL" id="ODM95921.1"/>
    </source>
</evidence>
<dbReference type="Proteomes" id="UP000094527">
    <property type="component" value="Unassembled WGS sequence"/>
</dbReference>
<accession>A0A1D2MSP4</accession>
<dbReference type="OrthoDB" id="8185561at2759"/>
<feature type="compositionally biased region" description="Low complexity" evidence="1">
    <location>
        <begin position="86"/>
        <end position="95"/>
    </location>
</feature>
<organism evidence="2 3">
    <name type="scientific">Orchesella cincta</name>
    <name type="common">Springtail</name>
    <name type="synonym">Podura cincta</name>
    <dbReference type="NCBI Taxonomy" id="48709"/>
    <lineage>
        <taxon>Eukaryota</taxon>
        <taxon>Metazoa</taxon>
        <taxon>Ecdysozoa</taxon>
        <taxon>Arthropoda</taxon>
        <taxon>Hexapoda</taxon>
        <taxon>Collembola</taxon>
        <taxon>Entomobryomorpha</taxon>
        <taxon>Entomobryoidea</taxon>
        <taxon>Orchesellidae</taxon>
        <taxon>Orchesellinae</taxon>
        <taxon>Orchesella</taxon>
    </lineage>
</organism>
<protein>
    <submittedName>
        <fullName evidence="2">Double-strand-break repair protein rad21</fullName>
    </submittedName>
</protein>
<gene>
    <name evidence="2" type="ORF">Ocin01_10757</name>
</gene>